<dbReference type="Gene3D" id="3.40.50.300">
    <property type="entry name" value="P-loop containing nucleotide triphosphate hydrolases"/>
    <property type="match status" value="2"/>
</dbReference>
<name>A0A4P9UUM7_METBY</name>
<feature type="region of interest" description="Disordered" evidence="12">
    <location>
        <begin position="380"/>
        <end position="426"/>
    </location>
</feature>
<feature type="compositionally biased region" description="Basic and acidic residues" evidence="12">
    <location>
        <begin position="380"/>
        <end position="392"/>
    </location>
</feature>
<dbReference type="FunFam" id="3.40.50.300:FF:000108">
    <property type="entry name" value="ATP-dependent RNA helicase RhlE"/>
    <property type="match status" value="1"/>
</dbReference>
<evidence type="ECO:0000256" key="5">
    <source>
        <dbReference type="ARBA" id="ARBA00022806"/>
    </source>
</evidence>
<feature type="domain" description="DEAD-box RNA helicase Q" evidence="15">
    <location>
        <begin position="1"/>
        <end position="29"/>
    </location>
</feature>
<evidence type="ECO:0000313" key="16">
    <source>
        <dbReference type="EMBL" id="QCW84121.1"/>
    </source>
</evidence>
<dbReference type="GO" id="GO:0005524">
    <property type="term" value="F:ATP binding"/>
    <property type="evidence" value="ECO:0007669"/>
    <property type="project" value="UniProtKB-KW"/>
</dbReference>
<dbReference type="InterPro" id="IPR050079">
    <property type="entry name" value="DEAD_box_RNA_helicase"/>
</dbReference>
<keyword evidence="3 11" id="KW-0547">Nucleotide-binding</keyword>
<dbReference type="PANTHER" id="PTHR47959:SF13">
    <property type="entry name" value="ATP-DEPENDENT RNA HELICASE RHLE"/>
    <property type="match status" value="1"/>
</dbReference>
<dbReference type="SMART" id="SM00487">
    <property type="entry name" value="DEXDc"/>
    <property type="match status" value="1"/>
</dbReference>
<dbReference type="EMBL" id="CP035467">
    <property type="protein sequence ID" value="QCW84121.1"/>
    <property type="molecule type" value="Genomic_DNA"/>
</dbReference>
<dbReference type="SUPFAM" id="SSF52540">
    <property type="entry name" value="P-loop containing nucleoside triphosphate hydrolases"/>
    <property type="match status" value="1"/>
</dbReference>
<evidence type="ECO:0000256" key="1">
    <source>
        <dbReference type="ARBA" id="ARBA00012552"/>
    </source>
</evidence>
<dbReference type="InterPro" id="IPR014001">
    <property type="entry name" value="Helicase_ATP-bd"/>
</dbReference>
<reference evidence="17" key="1">
    <citation type="journal article" date="2019" name="J. Bacteriol.">
        <title>A Mutagenic Screen Identifies a TonB-Dependent Receptor Required for the Lanthanide Metal Switch in the Type I Methanotroph 'Methylotuvimicrobium buryatense' 5GB1C.</title>
        <authorList>
            <person name="Groom J.D."/>
            <person name="Ford S.M."/>
            <person name="Pesesky M.W."/>
            <person name="Lidstrom M.E."/>
        </authorList>
    </citation>
    <scope>NUCLEOTIDE SEQUENCE [LARGE SCALE GENOMIC DNA]</scope>
    <source>
        <strain evidence="17">5GB1C</strain>
    </source>
</reference>
<evidence type="ECO:0000256" key="7">
    <source>
        <dbReference type="ARBA" id="ARBA00038437"/>
    </source>
</evidence>
<evidence type="ECO:0000256" key="6">
    <source>
        <dbReference type="ARBA" id="ARBA00022840"/>
    </source>
</evidence>
<keyword evidence="6 11" id="KW-0067">ATP-binding</keyword>
<dbReference type="SMART" id="SM00490">
    <property type="entry name" value="HELICc"/>
    <property type="match status" value="1"/>
</dbReference>
<dbReference type="GO" id="GO:0009266">
    <property type="term" value="P:response to temperature stimulus"/>
    <property type="evidence" value="ECO:0007669"/>
    <property type="project" value="UniProtKB-ARBA"/>
</dbReference>
<evidence type="ECO:0000259" key="13">
    <source>
        <dbReference type="PROSITE" id="PS51192"/>
    </source>
</evidence>
<evidence type="ECO:0000259" key="15">
    <source>
        <dbReference type="PROSITE" id="PS51195"/>
    </source>
</evidence>
<evidence type="ECO:0000256" key="3">
    <source>
        <dbReference type="ARBA" id="ARBA00022741"/>
    </source>
</evidence>
<dbReference type="STRING" id="675511.GCA_000341735_03607"/>
<keyword evidence="5 11" id="KW-0347">Helicase</keyword>
<evidence type="ECO:0000256" key="12">
    <source>
        <dbReference type="SAM" id="MobiDB-lite"/>
    </source>
</evidence>
<dbReference type="InterPro" id="IPR044742">
    <property type="entry name" value="DEAD/DEAH_RhlB"/>
</dbReference>
<comment type="catalytic activity">
    <reaction evidence="8">
        <text>ATP + H2O = ADP + phosphate + H(+)</text>
        <dbReference type="Rhea" id="RHEA:13065"/>
        <dbReference type="ChEBI" id="CHEBI:15377"/>
        <dbReference type="ChEBI" id="CHEBI:15378"/>
        <dbReference type="ChEBI" id="CHEBI:30616"/>
        <dbReference type="ChEBI" id="CHEBI:43474"/>
        <dbReference type="ChEBI" id="CHEBI:456216"/>
        <dbReference type="EC" id="3.6.4.13"/>
    </reaction>
</comment>
<keyword evidence="2" id="KW-0963">Cytoplasm</keyword>
<dbReference type="PROSITE" id="PS51194">
    <property type="entry name" value="HELICASE_CTER"/>
    <property type="match status" value="1"/>
</dbReference>
<dbReference type="EC" id="3.6.4.13" evidence="1"/>
<dbReference type="OrthoDB" id="9805696at2"/>
<sequence>MTFESLGLIAQLQTAVAEQGYETPTPIQQKAIPLILDGRDVMAGAQTGTGKTAGFALPILQRLSETINKKPRPVRTLVLVPTRELAVQVHQSFKDYGKHVALFSEVVFGGVSMNGQAQQLRRGCDIVVATPGRLLDHARQGNVDLGRVEILVLDEADRMLDMGFKREVDAILALLPRQRQNLLFSATFSNEIKTLAGRLLHDPVAIEAPRQTIDADTVEQRIYPIKREYKRELLSYLIGSGNWRQVLVFVRTRHGADRLAEQLIKDGIRTGVLHGDKSQGARMRALAGFKSGKIAVLVATDIAARGLDIDQLPHVVNFDLPSVAEDYVHRIGRTGRAGWVGEAISLVCPEEAPMLLAIEKLLKRSIPRVADTGYEAVSLEDRSGAEKKDNKRTTRSAPPVRKKAHRGVAFVNKKRGDKQGKRLRKT</sequence>
<dbReference type="Proteomes" id="UP000305881">
    <property type="component" value="Chromosome"/>
</dbReference>
<evidence type="ECO:0000259" key="14">
    <source>
        <dbReference type="PROSITE" id="PS51194"/>
    </source>
</evidence>
<dbReference type="InterPro" id="IPR027417">
    <property type="entry name" value="P-loop_NTPase"/>
</dbReference>
<dbReference type="InterPro" id="IPR000629">
    <property type="entry name" value="RNA-helicase_DEAD-box_CS"/>
</dbReference>
<protein>
    <recommendedName>
        <fullName evidence="9">DEAD-box ATP-dependent RNA helicase RhpA</fullName>
        <ecNumber evidence="1">3.6.4.13</ecNumber>
    </recommendedName>
</protein>
<dbReference type="PROSITE" id="PS51195">
    <property type="entry name" value="Q_MOTIF"/>
    <property type="match status" value="1"/>
</dbReference>
<feature type="compositionally biased region" description="Basic residues" evidence="12">
    <location>
        <begin position="400"/>
        <end position="426"/>
    </location>
</feature>
<dbReference type="PROSITE" id="PS51192">
    <property type="entry name" value="HELICASE_ATP_BIND_1"/>
    <property type="match status" value="1"/>
</dbReference>
<dbReference type="Pfam" id="PF00271">
    <property type="entry name" value="Helicase_C"/>
    <property type="match status" value="1"/>
</dbReference>
<dbReference type="Pfam" id="PF00270">
    <property type="entry name" value="DEAD"/>
    <property type="match status" value="1"/>
</dbReference>
<feature type="domain" description="Helicase ATP-binding" evidence="13">
    <location>
        <begin position="32"/>
        <end position="206"/>
    </location>
</feature>
<dbReference type="FunFam" id="3.40.50.300:FF:000468">
    <property type="entry name" value="ATP-dependent RNA helicase RhlE"/>
    <property type="match status" value="1"/>
</dbReference>
<organism evidence="16 17">
    <name type="scientific">Methylotuvimicrobium buryatense</name>
    <name type="common">Methylomicrobium buryatense</name>
    <dbReference type="NCBI Taxonomy" id="95641"/>
    <lineage>
        <taxon>Bacteria</taxon>
        <taxon>Pseudomonadati</taxon>
        <taxon>Pseudomonadota</taxon>
        <taxon>Gammaproteobacteria</taxon>
        <taxon>Methylococcales</taxon>
        <taxon>Methylococcaceae</taxon>
        <taxon>Methylotuvimicrobium</taxon>
    </lineage>
</organism>
<dbReference type="CDD" id="cd00268">
    <property type="entry name" value="DEADc"/>
    <property type="match status" value="1"/>
</dbReference>
<evidence type="ECO:0000256" key="11">
    <source>
        <dbReference type="RuleBase" id="RU000492"/>
    </source>
</evidence>
<dbReference type="PANTHER" id="PTHR47959">
    <property type="entry name" value="ATP-DEPENDENT RNA HELICASE RHLE-RELATED"/>
    <property type="match status" value="1"/>
</dbReference>
<dbReference type="PROSITE" id="PS00039">
    <property type="entry name" value="DEAD_ATP_HELICASE"/>
    <property type="match status" value="1"/>
</dbReference>
<dbReference type="GO" id="GO:0005829">
    <property type="term" value="C:cytosol"/>
    <property type="evidence" value="ECO:0007669"/>
    <property type="project" value="TreeGrafter"/>
</dbReference>
<comment type="similarity">
    <text evidence="7 11">Belongs to the DEAD box helicase family.</text>
</comment>
<evidence type="ECO:0000256" key="4">
    <source>
        <dbReference type="ARBA" id="ARBA00022801"/>
    </source>
</evidence>
<dbReference type="InterPro" id="IPR001650">
    <property type="entry name" value="Helicase_C-like"/>
</dbReference>
<evidence type="ECO:0000256" key="9">
    <source>
        <dbReference type="ARBA" id="ARBA00074363"/>
    </source>
</evidence>
<dbReference type="GO" id="GO:0042255">
    <property type="term" value="P:ribosome assembly"/>
    <property type="evidence" value="ECO:0007669"/>
    <property type="project" value="UniProtKB-ARBA"/>
</dbReference>
<dbReference type="KEGG" id="mbur:EQU24_19180"/>
<evidence type="ECO:0000256" key="2">
    <source>
        <dbReference type="ARBA" id="ARBA00022490"/>
    </source>
</evidence>
<gene>
    <name evidence="16" type="ORF">EQU24_19180</name>
</gene>
<evidence type="ECO:0000313" key="17">
    <source>
        <dbReference type="Proteomes" id="UP000305881"/>
    </source>
</evidence>
<accession>A0A4P9UUM7</accession>
<keyword evidence="4 11" id="KW-0378">Hydrolase</keyword>
<dbReference type="CDD" id="cd18787">
    <property type="entry name" value="SF2_C_DEAD"/>
    <property type="match status" value="1"/>
</dbReference>
<dbReference type="GO" id="GO:0003676">
    <property type="term" value="F:nucleic acid binding"/>
    <property type="evidence" value="ECO:0007669"/>
    <property type="project" value="InterPro"/>
</dbReference>
<dbReference type="AlphaFoldDB" id="A0A4P9UUM7"/>
<evidence type="ECO:0000256" key="10">
    <source>
        <dbReference type="PROSITE-ProRule" id="PRU00552"/>
    </source>
</evidence>
<feature type="short sequence motif" description="Q motif" evidence="10">
    <location>
        <begin position="1"/>
        <end position="29"/>
    </location>
</feature>
<keyword evidence="17" id="KW-1185">Reference proteome</keyword>
<dbReference type="RefSeq" id="WP_017842017.1">
    <property type="nucleotide sequence ID" value="NZ_CP035467.1"/>
</dbReference>
<proteinExistence type="inferred from homology"/>
<feature type="domain" description="Helicase C-terminal" evidence="14">
    <location>
        <begin position="217"/>
        <end position="378"/>
    </location>
</feature>
<dbReference type="GO" id="GO:0003724">
    <property type="term" value="F:RNA helicase activity"/>
    <property type="evidence" value="ECO:0007669"/>
    <property type="project" value="UniProtKB-EC"/>
</dbReference>
<dbReference type="InterPro" id="IPR011545">
    <property type="entry name" value="DEAD/DEAH_box_helicase_dom"/>
</dbReference>
<evidence type="ECO:0000256" key="8">
    <source>
        <dbReference type="ARBA" id="ARBA00047984"/>
    </source>
</evidence>
<dbReference type="InterPro" id="IPR014014">
    <property type="entry name" value="RNA_helicase_DEAD_Q_motif"/>
</dbReference>
<dbReference type="GO" id="GO:0016787">
    <property type="term" value="F:hydrolase activity"/>
    <property type="evidence" value="ECO:0007669"/>
    <property type="project" value="UniProtKB-KW"/>
</dbReference>